<accession>A0A0E9TJI9</accession>
<reference evidence="1" key="2">
    <citation type="journal article" date="2015" name="Fish Shellfish Immunol.">
        <title>Early steps in the European eel (Anguilla anguilla)-Vibrio vulnificus interaction in the gills: Role of the RtxA13 toxin.</title>
        <authorList>
            <person name="Callol A."/>
            <person name="Pajuelo D."/>
            <person name="Ebbesson L."/>
            <person name="Teles M."/>
            <person name="MacKenzie S."/>
            <person name="Amaro C."/>
        </authorList>
    </citation>
    <scope>NUCLEOTIDE SEQUENCE</scope>
</reference>
<reference evidence="1" key="1">
    <citation type="submission" date="2014-11" db="EMBL/GenBank/DDBJ databases">
        <authorList>
            <person name="Amaro Gonzalez C."/>
        </authorList>
    </citation>
    <scope>NUCLEOTIDE SEQUENCE</scope>
</reference>
<dbReference type="AlphaFoldDB" id="A0A0E9TJI9"/>
<sequence length="21" mass="2126">MKSACACKNAASLWPTAQTSG</sequence>
<protein>
    <submittedName>
        <fullName evidence="1">Uncharacterized protein</fullName>
    </submittedName>
</protein>
<evidence type="ECO:0000313" key="1">
    <source>
        <dbReference type="EMBL" id="JAH53736.1"/>
    </source>
</evidence>
<proteinExistence type="predicted"/>
<dbReference type="EMBL" id="GBXM01054841">
    <property type="protein sequence ID" value="JAH53736.1"/>
    <property type="molecule type" value="Transcribed_RNA"/>
</dbReference>
<name>A0A0E9TJI9_ANGAN</name>
<organism evidence="1">
    <name type="scientific">Anguilla anguilla</name>
    <name type="common">European freshwater eel</name>
    <name type="synonym">Muraena anguilla</name>
    <dbReference type="NCBI Taxonomy" id="7936"/>
    <lineage>
        <taxon>Eukaryota</taxon>
        <taxon>Metazoa</taxon>
        <taxon>Chordata</taxon>
        <taxon>Craniata</taxon>
        <taxon>Vertebrata</taxon>
        <taxon>Euteleostomi</taxon>
        <taxon>Actinopterygii</taxon>
        <taxon>Neopterygii</taxon>
        <taxon>Teleostei</taxon>
        <taxon>Anguilliformes</taxon>
        <taxon>Anguillidae</taxon>
        <taxon>Anguilla</taxon>
    </lineage>
</organism>